<dbReference type="Proteomes" id="UP000828390">
    <property type="component" value="Unassembled WGS sequence"/>
</dbReference>
<reference evidence="1" key="2">
    <citation type="submission" date="2020-11" db="EMBL/GenBank/DDBJ databases">
        <authorList>
            <person name="McCartney M.A."/>
            <person name="Auch B."/>
            <person name="Kono T."/>
            <person name="Mallez S."/>
            <person name="Becker A."/>
            <person name="Gohl D.M."/>
            <person name="Silverstein K.A.T."/>
            <person name="Koren S."/>
            <person name="Bechman K.B."/>
            <person name="Herman A."/>
            <person name="Abrahante J.E."/>
            <person name="Garbe J."/>
        </authorList>
    </citation>
    <scope>NUCLEOTIDE SEQUENCE</scope>
    <source>
        <strain evidence="1">Duluth1</strain>
        <tissue evidence="1">Whole animal</tissue>
    </source>
</reference>
<reference evidence="1" key="1">
    <citation type="journal article" date="2019" name="bioRxiv">
        <title>The Genome of the Zebra Mussel, Dreissena polymorpha: A Resource for Invasive Species Research.</title>
        <authorList>
            <person name="McCartney M.A."/>
            <person name="Auch B."/>
            <person name="Kono T."/>
            <person name="Mallez S."/>
            <person name="Zhang Y."/>
            <person name="Obille A."/>
            <person name="Becker A."/>
            <person name="Abrahante J.E."/>
            <person name="Garbe J."/>
            <person name="Badalamenti J.P."/>
            <person name="Herman A."/>
            <person name="Mangelson H."/>
            <person name="Liachko I."/>
            <person name="Sullivan S."/>
            <person name="Sone E.D."/>
            <person name="Koren S."/>
            <person name="Silverstein K.A.T."/>
            <person name="Beckman K.B."/>
            <person name="Gohl D.M."/>
        </authorList>
    </citation>
    <scope>NUCLEOTIDE SEQUENCE</scope>
    <source>
        <strain evidence="1">Duluth1</strain>
        <tissue evidence="1">Whole animal</tissue>
    </source>
</reference>
<sequence length="70" mass="7569">MISDFAEAWAKHCTCIGSVKHLGLRTAYESKGGVNKLLCKTFASPLLPPAYIQAALNNPGKRQASNKTHI</sequence>
<name>A0A9D4JZV4_DREPO</name>
<keyword evidence="2" id="KW-1185">Reference proteome</keyword>
<evidence type="ECO:0000313" key="1">
    <source>
        <dbReference type="EMBL" id="KAH3826248.1"/>
    </source>
</evidence>
<proteinExistence type="predicted"/>
<organism evidence="1 2">
    <name type="scientific">Dreissena polymorpha</name>
    <name type="common">Zebra mussel</name>
    <name type="synonym">Mytilus polymorpha</name>
    <dbReference type="NCBI Taxonomy" id="45954"/>
    <lineage>
        <taxon>Eukaryota</taxon>
        <taxon>Metazoa</taxon>
        <taxon>Spiralia</taxon>
        <taxon>Lophotrochozoa</taxon>
        <taxon>Mollusca</taxon>
        <taxon>Bivalvia</taxon>
        <taxon>Autobranchia</taxon>
        <taxon>Heteroconchia</taxon>
        <taxon>Euheterodonta</taxon>
        <taxon>Imparidentia</taxon>
        <taxon>Neoheterodontei</taxon>
        <taxon>Myida</taxon>
        <taxon>Dreissenoidea</taxon>
        <taxon>Dreissenidae</taxon>
        <taxon>Dreissena</taxon>
    </lineage>
</organism>
<accession>A0A9D4JZV4</accession>
<dbReference type="AlphaFoldDB" id="A0A9D4JZV4"/>
<dbReference type="EMBL" id="JAIWYP010000005">
    <property type="protein sequence ID" value="KAH3826248.1"/>
    <property type="molecule type" value="Genomic_DNA"/>
</dbReference>
<comment type="caution">
    <text evidence="1">The sequence shown here is derived from an EMBL/GenBank/DDBJ whole genome shotgun (WGS) entry which is preliminary data.</text>
</comment>
<evidence type="ECO:0000313" key="2">
    <source>
        <dbReference type="Proteomes" id="UP000828390"/>
    </source>
</evidence>
<protein>
    <submittedName>
        <fullName evidence="1">Uncharacterized protein</fullName>
    </submittedName>
</protein>
<gene>
    <name evidence="1" type="ORF">DPMN_128144</name>
</gene>